<gene>
    <name evidence="2" type="ORF">OG699_19305</name>
</gene>
<sequence>MAINARRNRQLLETSAPLLLPGEQIELTSLATIGTVSVRKQALTAIVVGVLTLGMVMATVRPRAVYVVLTNQRIMFFDGNRGGRPGELLMNIARPYVTATAAKKAFLGLKTVTHLTVQGQEGALKVDFPVQTRADGHVFAGALPVTR</sequence>
<evidence type="ECO:0000313" key="2">
    <source>
        <dbReference type="EMBL" id="WTZ09943.1"/>
    </source>
</evidence>
<organism evidence="2">
    <name type="scientific">Streptomyces sp. NBC_01393</name>
    <dbReference type="NCBI Taxonomy" id="2903851"/>
    <lineage>
        <taxon>Bacteria</taxon>
        <taxon>Bacillati</taxon>
        <taxon>Actinomycetota</taxon>
        <taxon>Actinomycetes</taxon>
        <taxon>Kitasatosporales</taxon>
        <taxon>Streptomycetaceae</taxon>
        <taxon>Streptomyces</taxon>
    </lineage>
</organism>
<dbReference type="EMBL" id="CP109546">
    <property type="protein sequence ID" value="WTZ09943.1"/>
    <property type="molecule type" value="Genomic_DNA"/>
</dbReference>
<protein>
    <submittedName>
        <fullName evidence="2">Uncharacterized protein</fullName>
    </submittedName>
</protein>
<proteinExistence type="predicted"/>
<reference evidence="2" key="1">
    <citation type="submission" date="2022-10" db="EMBL/GenBank/DDBJ databases">
        <title>The complete genomes of actinobacterial strains from the NBC collection.</title>
        <authorList>
            <person name="Joergensen T.S."/>
            <person name="Alvarez Arevalo M."/>
            <person name="Sterndorff E.B."/>
            <person name="Faurdal D."/>
            <person name="Vuksanovic O."/>
            <person name="Mourched A.-S."/>
            <person name="Charusanti P."/>
            <person name="Shaw S."/>
            <person name="Blin K."/>
            <person name="Weber T."/>
        </authorList>
    </citation>
    <scope>NUCLEOTIDE SEQUENCE</scope>
    <source>
        <strain evidence="2">NBC_01393</strain>
    </source>
</reference>
<keyword evidence="1" id="KW-0812">Transmembrane</keyword>
<accession>A0AAU3HWN1</accession>
<name>A0AAU3HWN1_9ACTN</name>
<keyword evidence="1" id="KW-0472">Membrane</keyword>
<feature type="transmembrane region" description="Helical" evidence="1">
    <location>
        <begin position="42"/>
        <end position="60"/>
    </location>
</feature>
<evidence type="ECO:0000256" key="1">
    <source>
        <dbReference type="SAM" id="Phobius"/>
    </source>
</evidence>
<dbReference type="AlphaFoldDB" id="A0AAU3HWN1"/>
<keyword evidence="1" id="KW-1133">Transmembrane helix</keyword>